<dbReference type="AlphaFoldDB" id="A0A2T4Z174"/>
<dbReference type="InterPro" id="IPR011250">
    <property type="entry name" value="OMP/PagP_B-barrel"/>
</dbReference>
<name>A0A2T4Z174_9HYPH</name>
<proteinExistence type="inferred from homology"/>
<evidence type="ECO:0000256" key="3">
    <source>
        <dbReference type="ARBA" id="ARBA00023136"/>
    </source>
</evidence>
<keyword evidence="4" id="KW-0998">Cell outer membrane</keyword>
<dbReference type="OrthoDB" id="268975at2"/>
<dbReference type="RefSeq" id="WP_108178379.1">
    <property type="nucleotide sequence ID" value="NZ_PZZL01000006.1"/>
</dbReference>
<dbReference type="InterPro" id="IPR051692">
    <property type="entry name" value="OMP-like"/>
</dbReference>
<feature type="domain" description="Outer membrane protein beta-barrel" evidence="7">
    <location>
        <begin position="30"/>
        <end position="233"/>
    </location>
</feature>
<dbReference type="PANTHER" id="PTHR34001:SF3">
    <property type="entry name" value="BLL7405 PROTEIN"/>
    <property type="match status" value="1"/>
</dbReference>
<feature type="signal peptide" evidence="6">
    <location>
        <begin position="1"/>
        <end position="20"/>
    </location>
</feature>
<evidence type="ECO:0000313" key="9">
    <source>
        <dbReference type="Proteomes" id="UP000241808"/>
    </source>
</evidence>
<keyword evidence="3" id="KW-0472">Membrane</keyword>
<dbReference type="InterPro" id="IPR027385">
    <property type="entry name" value="Beta-barrel_OMP"/>
</dbReference>
<comment type="subcellular location">
    <subcellularLocation>
        <location evidence="1">Cell outer membrane</location>
    </subcellularLocation>
</comment>
<dbReference type="PANTHER" id="PTHR34001">
    <property type="entry name" value="BLL7405 PROTEIN"/>
    <property type="match status" value="1"/>
</dbReference>
<evidence type="ECO:0000256" key="4">
    <source>
        <dbReference type="ARBA" id="ARBA00023237"/>
    </source>
</evidence>
<keyword evidence="9" id="KW-1185">Reference proteome</keyword>
<reference evidence="8 9" key="1">
    <citation type="submission" date="2018-04" db="EMBL/GenBank/DDBJ databases">
        <title>Genomic Encyclopedia of Archaeal and Bacterial Type Strains, Phase II (KMG-II): from individual species to whole genera.</title>
        <authorList>
            <person name="Goeker M."/>
        </authorList>
    </citation>
    <scope>NUCLEOTIDE SEQUENCE [LARGE SCALE GENOMIC DNA]</scope>
    <source>
        <strain evidence="8 9">DSM 25521</strain>
    </source>
</reference>
<accession>A0A2T4Z174</accession>
<feature type="chain" id="PRO_5015730130" evidence="6">
    <location>
        <begin position="21"/>
        <end position="244"/>
    </location>
</feature>
<evidence type="ECO:0000256" key="6">
    <source>
        <dbReference type="SAM" id="SignalP"/>
    </source>
</evidence>
<dbReference type="Gene3D" id="2.40.160.20">
    <property type="match status" value="1"/>
</dbReference>
<dbReference type="SUPFAM" id="SSF56925">
    <property type="entry name" value="OMPA-like"/>
    <property type="match status" value="1"/>
</dbReference>
<evidence type="ECO:0000259" key="7">
    <source>
        <dbReference type="Pfam" id="PF13505"/>
    </source>
</evidence>
<evidence type="ECO:0000256" key="1">
    <source>
        <dbReference type="ARBA" id="ARBA00004442"/>
    </source>
</evidence>
<keyword evidence="2 6" id="KW-0732">Signal</keyword>
<comment type="caution">
    <text evidence="8">The sequence shown here is derived from an EMBL/GenBank/DDBJ whole genome shotgun (WGS) entry which is preliminary data.</text>
</comment>
<evidence type="ECO:0000256" key="5">
    <source>
        <dbReference type="ARBA" id="ARBA00038306"/>
    </source>
</evidence>
<dbReference type="Proteomes" id="UP000241808">
    <property type="component" value="Unassembled WGS sequence"/>
</dbReference>
<comment type="similarity">
    <text evidence="5">Belongs to the Omp25/RopB family.</text>
</comment>
<sequence>MKNLLLATTALVAFAGGAQAADLGAPRSPVAAAVVAPAFNWTGFYVGAQFGYGWGAATQPWTAVVVNPVAFPNFQANARQSGLLGGVHVGYNWQINSLVLGVVADVEASGINGNDGGSGGDVNGVRHRWNASLRGRVGFAVDQALIYATGGFAYMNAQGTQTSRAPNEFIGFNTTGWTAGAGVEYAFTPNLTARVEYRYTDYSAKTVIFPVSGYSERIRPQIHAVRLGVSYLFSTGPSAVVARY</sequence>
<protein>
    <submittedName>
        <fullName evidence="8">Outer membrane immunogenic protein</fullName>
    </submittedName>
</protein>
<dbReference type="Pfam" id="PF13505">
    <property type="entry name" value="OMP_b-brl"/>
    <property type="match status" value="1"/>
</dbReference>
<organism evidence="8 9">
    <name type="scientific">Phreatobacter oligotrophus</name>
    <dbReference type="NCBI Taxonomy" id="1122261"/>
    <lineage>
        <taxon>Bacteria</taxon>
        <taxon>Pseudomonadati</taxon>
        <taxon>Pseudomonadota</taxon>
        <taxon>Alphaproteobacteria</taxon>
        <taxon>Hyphomicrobiales</taxon>
        <taxon>Phreatobacteraceae</taxon>
        <taxon>Phreatobacter</taxon>
    </lineage>
</organism>
<gene>
    <name evidence="8" type="ORF">C8P69_106151</name>
</gene>
<dbReference type="GO" id="GO:0009279">
    <property type="term" value="C:cell outer membrane"/>
    <property type="evidence" value="ECO:0007669"/>
    <property type="project" value="UniProtKB-SubCell"/>
</dbReference>
<dbReference type="EMBL" id="PZZL01000006">
    <property type="protein sequence ID" value="PTM53497.1"/>
    <property type="molecule type" value="Genomic_DNA"/>
</dbReference>
<evidence type="ECO:0000313" key="8">
    <source>
        <dbReference type="EMBL" id="PTM53497.1"/>
    </source>
</evidence>
<evidence type="ECO:0000256" key="2">
    <source>
        <dbReference type="ARBA" id="ARBA00022729"/>
    </source>
</evidence>